<evidence type="ECO:0000256" key="5">
    <source>
        <dbReference type="ARBA" id="ARBA00022597"/>
    </source>
</evidence>
<reference evidence="11" key="1">
    <citation type="submission" date="2023-04" db="EMBL/GenBank/DDBJ databases">
        <title>Epidemiological investigation of Clostridium perfringens isolated from cattle.</title>
        <authorList>
            <person name="Tian R."/>
        </authorList>
    </citation>
    <scope>NUCLEOTIDE SEQUENCE</scope>
    <source>
        <strain evidence="11">ZWCP172</strain>
    </source>
</reference>
<dbReference type="PROSITE" id="PS50928">
    <property type="entry name" value="ABC_TM1"/>
    <property type="match status" value="1"/>
</dbReference>
<evidence type="ECO:0000256" key="9">
    <source>
        <dbReference type="RuleBase" id="RU363032"/>
    </source>
</evidence>
<dbReference type="AlphaFoldDB" id="A0AAP4EF55"/>
<dbReference type="Pfam" id="PF00528">
    <property type="entry name" value="BPD_transp_1"/>
    <property type="match status" value="1"/>
</dbReference>
<evidence type="ECO:0000256" key="6">
    <source>
        <dbReference type="ARBA" id="ARBA00022692"/>
    </source>
</evidence>
<protein>
    <submittedName>
        <fullName evidence="11">ABC transporter permease subunit</fullName>
    </submittedName>
</protein>
<dbReference type="EMBL" id="JARVUX010000002">
    <property type="protein sequence ID" value="MDH2336138.1"/>
    <property type="molecule type" value="Genomic_DNA"/>
</dbReference>
<evidence type="ECO:0000313" key="12">
    <source>
        <dbReference type="Proteomes" id="UP001222958"/>
    </source>
</evidence>
<proteinExistence type="inferred from homology"/>
<dbReference type="Proteomes" id="UP001222958">
    <property type="component" value="Unassembled WGS sequence"/>
</dbReference>
<feature type="transmembrane region" description="Helical" evidence="9">
    <location>
        <begin position="30"/>
        <end position="51"/>
    </location>
</feature>
<comment type="caution">
    <text evidence="11">The sequence shown here is derived from an EMBL/GenBank/DDBJ whole genome shotgun (WGS) entry which is preliminary data.</text>
</comment>
<dbReference type="GO" id="GO:0005886">
    <property type="term" value="C:plasma membrane"/>
    <property type="evidence" value="ECO:0007669"/>
    <property type="project" value="UniProtKB-SubCell"/>
</dbReference>
<evidence type="ECO:0000256" key="7">
    <source>
        <dbReference type="ARBA" id="ARBA00022989"/>
    </source>
</evidence>
<keyword evidence="8 9" id="KW-0472">Membrane</keyword>
<dbReference type="SUPFAM" id="SSF161098">
    <property type="entry name" value="MetI-like"/>
    <property type="match status" value="1"/>
</dbReference>
<dbReference type="PANTHER" id="PTHR32243">
    <property type="entry name" value="MALTOSE TRANSPORT SYSTEM PERMEASE-RELATED"/>
    <property type="match status" value="1"/>
</dbReference>
<evidence type="ECO:0000313" key="11">
    <source>
        <dbReference type="EMBL" id="MDH2336138.1"/>
    </source>
</evidence>
<comment type="subcellular location">
    <subcellularLocation>
        <location evidence="1 9">Cell membrane</location>
        <topology evidence="1 9">Multi-pass membrane protein</topology>
    </subcellularLocation>
</comment>
<keyword evidence="4" id="KW-1003">Cell membrane</keyword>
<sequence>MSSNVIRNKELETPLVYKKKINKKRRAKLWISRLFLWVSILIIVFPIWAIISASLSPGTSFYENGIIPKAVTFDNYKYIFQETDFLIWIKNSLIVCLFVSIVQVIMTLPAAYAFSRLKFAGKKYGLMTLLILQMFPATMAIPAILSIAYKLPFGMDNIPFLIVVLCGSSAYNIWLMKGFVDGIPKELDESGYVDGASHFTIFIKIILPLSVPMLIVIFFFSFIGTFGEFMISAALLKAPEVKTLMLGLNGMMNSGSTTSWPIYAAASIVSTIPIMIIFISIQKFIAKGLVAGAVKE</sequence>
<dbReference type="InterPro" id="IPR050901">
    <property type="entry name" value="BP-dep_ABC_trans_perm"/>
</dbReference>
<feature type="transmembrane region" description="Helical" evidence="9">
    <location>
        <begin position="160"/>
        <end position="180"/>
    </location>
</feature>
<feature type="transmembrane region" description="Helical" evidence="9">
    <location>
        <begin position="126"/>
        <end position="148"/>
    </location>
</feature>
<feature type="transmembrane region" description="Helical" evidence="9">
    <location>
        <begin position="92"/>
        <end position="114"/>
    </location>
</feature>
<organism evidence="11 12">
    <name type="scientific">Clostridium perfringens</name>
    <dbReference type="NCBI Taxonomy" id="1502"/>
    <lineage>
        <taxon>Bacteria</taxon>
        <taxon>Bacillati</taxon>
        <taxon>Bacillota</taxon>
        <taxon>Clostridia</taxon>
        <taxon>Eubacteriales</taxon>
        <taxon>Clostridiaceae</taxon>
        <taxon>Clostridium</taxon>
    </lineage>
</organism>
<keyword evidence="3 9" id="KW-0813">Transport</keyword>
<feature type="transmembrane region" description="Helical" evidence="9">
    <location>
        <begin position="260"/>
        <end position="281"/>
    </location>
</feature>
<evidence type="ECO:0000256" key="4">
    <source>
        <dbReference type="ARBA" id="ARBA00022475"/>
    </source>
</evidence>
<dbReference type="InterPro" id="IPR000515">
    <property type="entry name" value="MetI-like"/>
</dbReference>
<dbReference type="Gene3D" id="1.10.3720.10">
    <property type="entry name" value="MetI-like"/>
    <property type="match status" value="1"/>
</dbReference>
<keyword evidence="5" id="KW-0762">Sugar transport</keyword>
<feature type="domain" description="ABC transmembrane type-1" evidence="10">
    <location>
        <begin position="89"/>
        <end position="281"/>
    </location>
</feature>
<comment type="similarity">
    <text evidence="2">Belongs to the binding-protein-dependent transport system permease family. MalFG subfamily.</text>
</comment>
<keyword evidence="6 9" id="KW-0812">Transmembrane</keyword>
<gene>
    <name evidence="11" type="ORF">QDQ28_08020</name>
</gene>
<keyword evidence="7 9" id="KW-1133">Transmembrane helix</keyword>
<dbReference type="CDD" id="cd06261">
    <property type="entry name" value="TM_PBP2"/>
    <property type="match status" value="1"/>
</dbReference>
<dbReference type="GO" id="GO:0015423">
    <property type="term" value="F:ABC-type maltose transporter activity"/>
    <property type="evidence" value="ECO:0007669"/>
    <property type="project" value="TreeGrafter"/>
</dbReference>
<dbReference type="RefSeq" id="WP_279857603.1">
    <property type="nucleotide sequence ID" value="NZ_JARVUX010000002.1"/>
</dbReference>
<accession>A0AAP4EF55</accession>
<dbReference type="InterPro" id="IPR035906">
    <property type="entry name" value="MetI-like_sf"/>
</dbReference>
<dbReference type="PANTHER" id="PTHR32243:SF50">
    <property type="entry name" value="MALTOSE_MALTODEXTRIN TRANSPORT SYSTEM PERMEASE PROTEIN MALG"/>
    <property type="match status" value="1"/>
</dbReference>
<name>A0AAP4EF55_CLOPF</name>
<dbReference type="GO" id="GO:0042956">
    <property type="term" value="P:maltodextrin transmembrane transport"/>
    <property type="evidence" value="ECO:0007669"/>
    <property type="project" value="TreeGrafter"/>
</dbReference>
<evidence type="ECO:0000256" key="2">
    <source>
        <dbReference type="ARBA" id="ARBA00009047"/>
    </source>
</evidence>
<evidence type="ECO:0000256" key="3">
    <source>
        <dbReference type="ARBA" id="ARBA00022448"/>
    </source>
</evidence>
<feature type="transmembrane region" description="Helical" evidence="9">
    <location>
        <begin position="201"/>
        <end position="223"/>
    </location>
</feature>
<evidence type="ECO:0000259" key="10">
    <source>
        <dbReference type="PROSITE" id="PS50928"/>
    </source>
</evidence>
<evidence type="ECO:0000256" key="1">
    <source>
        <dbReference type="ARBA" id="ARBA00004651"/>
    </source>
</evidence>
<evidence type="ECO:0000256" key="8">
    <source>
        <dbReference type="ARBA" id="ARBA00023136"/>
    </source>
</evidence>